<dbReference type="Gene3D" id="2.60.40.10">
    <property type="entry name" value="Immunoglobulins"/>
    <property type="match status" value="1"/>
</dbReference>
<feature type="region of interest" description="Disordered" evidence="1">
    <location>
        <begin position="315"/>
        <end position="375"/>
    </location>
</feature>
<dbReference type="Gene3D" id="1.10.8.10">
    <property type="entry name" value="DNA helicase RuvA subunit, C-terminal domain"/>
    <property type="match status" value="1"/>
</dbReference>
<feature type="domain" description="Nbr1 FW" evidence="2">
    <location>
        <begin position="84"/>
        <end position="181"/>
    </location>
</feature>
<dbReference type="CDD" id="cd14947">
    <property type="entry name" value="NBR1_like"/>
    <property type="match status" value="1"/>
</dbReference>
<dbReference type="FunFam" id="1.10.8.10:FF:000015">
    <property type="entry name" value="Chromosome 6 C6orf106 homolog"/>
    <property type="match status" value="1"/>
</dbReference>
<dbReference type="PANTHER" id="PTHR20930">
    <property type="entry name" value="OVARIAN CARCINOMA ANTIGEN CA125-RELATED"/>
    <property type="match status" value="1"/>
</dbReference>
<dbReference type="PANTHER" id="PTHR20930:SF0">
    <property type="entry name" value="PROTEIN ILRUN"/>
    <property type="match status" value="1"/>
</dbReference>
<protein>
    <recommendedName>
        <fullName evidence="2">Nbr1 FW domain-containing protein</fullName>
    </recommendedName>
</protein>
<dbReference type="CDD" id="cd14349">
    <property type="entry name" value="UBA_CF106"/>
    <property type="match status" value="1"/>
</dbReference>
<dbReference type="InterPro" id="IPR039517">
    <property type="entry name" value="C6orf106_UBA-like"/>
</dbReference>
<evidence type="ECO:0000313" key="4">
    <source>
        <dbReference type="Proteomes" id="UP000007875"/>
    </source>
</evidence>
<dbReference type="InParanoid" id="H2ZB80"/>
<dbReference type="eggNOG" id="KOG4351">
    <property type="taxonomic scope" value="Eukaryota"/>
</dbReference>
<dbReference type="GeneTree" id="ENSGT00940000165292"/>
<dbReference type="Ensembl" id="ENSCSAVT00000015018.1">
    <property type="protein sequence ID" value="ENSCSAVP00000014845.1"/>
    <property type="gene ID" value="ENSCSAVG00000008688.1"/>
</dbReference>
<dbReference type="Proteomes" id="UP000007875">
    <property type="component" value="Unassembled WGS sequence"/>
</dbReference>
<dbReference type="Pfam" id="PF16158">
    <property type="entry name" value="N_BRCA1_IG"/>
    <property type="match status" value="1"/>
</dbReference>
<dbReference type="GO" id="GO:0016236">
    <property type="term" value="P:macroautophagy"/>
    <property type="evidence" value="ECO:0007669"/>
    <property type="project" value="TreeGrafter"/>
</dbReference>
<proteinExistence type="predicted"/>
<evidence type="ECO:0000259" key="2">
    <source>
        <dbReference type="Pfam" id="PF16158"/>
    </source>
</evidence>
<dbReference type="GO" id="GO:0043130">
    <property type="term" value="F:ubiquitin binding"/>
    <property type="evidence" value="ECO:0007669"/>
    <property type="project" value="TreeGrafter"/>
</dbReference>
<evidence type="ECO:0000256" key="1">
    <source>
        <dbReference type="SAM" id="MobiDB-lite"/>
    </source>
</evidence>
<sequence>MDETEGEMDVDQCLVGKFSTMGTTDKDVLIAEFRKLLGFQLNSAGCEFFLDMTNWNLHAAIGAYYDFEMPSSKLPLMSFVSDITIGEGEAVPPNTEFIKTWRFKNSGSEKWPLGCTLRFVNGERMSSPEWTAVSEIGPGETIDVSVKMRSPPEAGLHQGQWKMFTRNMAPFGDTIWVIISVEAGGLLGVTQQMSQFSTGAQPTHSLFNTSNPFAVDNNMGPEMDTNVSFGSNNGGHSFQTIGQNSNINDKFTKNENSPNHSITRYESAISCWDTKSPTVEGADKLEGPVHSLCCIDEETNDGNNNEEKYLASRSSYDLSARQNSPFTSPSKLAELERSFSTPDAPSPIRPPTRSLLVNFEDPPKAAQRLDFSSGS</sequence>
<dbReference type="HOGENOM" id="CLU_737604_0_0_1"/>
<dbReference type="Pfam" id="PF14555">
    <property type="entry name" value="UBA_4"/>
    <property type="match status" value="1"/>
</dbReference>
<dbReference type="AlphaFoldDB" id="H2ZB80"/>
<accession>H2ZB80</accession>
<dbReference type="FunCoup" id="H2ZB80">
    <property type="interactions" value="124"/>
</dbReference>
<dbReference type="GO" id="GO:0000407">
    <property type="term" value="C:phagophore assembly site"/>
    <property type="evidence" value="ECO:0007669"/>
    <property type="project" value="TreeGrafter"/>
</dbReference>
<feature type="compositionally biased region" description="Polar residues" evidence="1">
    <location>
        <begin position="315"/>
        <end position="330"/>
    </location>
</feature>
<name>H2ZB80_CIOSA</name>
<organism evidence="3 4">
    <name type="scientific">Ciona savignyi</name>
    <name type="common">Pacific transparent sea squirt</name>
    <dbReference type="NCBI Taxonomy" id="51511"/>
    <lineage>
        <taxon>Eukaryota</taxon>
        <taxon>Metazoa</taxon>
        <taxon>Chordata</taxon>
        <taxon>Tunicata</taxon>
        <taxon>Ascidiacea</taxon>
        <taxon>Phlebobranchia</taxon>
        <taxon>Cionidae</taxon>
        <taxon>Ciona</taxon>
    </lineage>
</organism>
<evidence type="ECO:0000313" key="3">
    <source>
        <dbReference type="Ensembl" id="ENSCSAVP00000014845.1"/>
    </source>
</evidence>
<keyword evidence="4" id="KW-1185">Reference proteome</keyword>
<reference evidence="3" key="3">
    <citation type="submission" date="2025-09" db="UniProtKB">
        <authorList>
            <consortium name="Ensembl"/>
        </authorList>
    </citation>
    <scope>IDENTIFICATION</scope>
</reference>
<reference evidence="4" key="1">
    <citation type="submission" date="2003-08" db="EMBL/GenBank/DDBJ databases">
        <authorList>
            <person name="Birren B."/>
            <person name="Nusbaum C."/>
            <person name="Abebe A."/>
            <person name="Abouelleil A."/>
            <person name="Adekoya E."/>
            <person name="Ait-zahra M."/>
            <person name="Allen N."/>
            <person name="Allen T."/>
            <person name="An P."/>
            <person name="Anderson M."/>
            <person name="Anderson S."/>
            <person name="Arachchi H."/>
            <person name="Armbruster J."/>
            <person name="Bachantsang P."/>
            <person name="Baldwin J."/>
            <person name="Barry A."/>
            <person name="Bayul T."/>
            <person name="Blitshsteyn B."/>
            <person name="Bloom T."/>
            <person name="Blye J."/>
            <person name="Boguslavskiy L."/>
            <person name="Borowsky M."/>
            <person name="Boukhgalter B."/>
            <person name="Brunache A."/>
            <person name="Butler J."/>
            <person name="Calixte N."/>
            <person name="Calvo S."/>
            <person name="Camarata J."/>
            <person name="Campo K."/>
            <person name="Chang J."/>
            <person name="Cheshatsang Y."/>
            <person name="Citroen M."/>
            <person name="Collymore A."/>
            <person name="Considine T."/>
            <person name="Cook A."/>
            <person name="Cooke P."/>
            <person name="Corum B."/>
            <person name="Cuomo C."/>
            <person name="David R."/>
            <person name="Dawoe T."/>
            <person name="Degray S."/>
            <person name="Dodge S."/>
            <person name="Dooley K."/>
            <person name="Dorje P."/>
            <person name="Dorjee K."/>
            <person name="Dorris L."/>
            <person name="Duffey N."/>
            <person name="Dupes A."/>
            <person name="Elkins T."/>
            <person name="Engels R."/>
            <person name="Erickson J."/>
            <person name="Farina A."/>
            <person name="Faro S."/>
            <person name="Ferreira P."/>
            <person name="Fischer H."/>
            <person name="Fitzgerald M."/>
            <person name="Foley K."/>
            <person name="Gage D."/>
            <person name="Galagan J."/>
            <person name="Gearin G."/>
            <person name="Gnerre S."/>
            <person name="Gnirke A."/>
            <person name="Goyette A."/>
            <person name="Graham J."/>
            <person name="Grandbois E."/>
            <person name="Gyaltsen K."/>
            <person name="Hafez N."/>
            <person name="Hagopian D."/>
            <person name="Hagos B."/>
            <person name="Hall J."/>
            <person name="Hatcher B."/>
            <person name="Heller A."/>
            <person name="Higgins H."/>
            <person name="Honan T."/>
            <person name="Horn A."/>
            <person name="Houde N."/>
            <person name="Hughes L."/>
            <person name="Hulme W."/>
            <person name="Husby E."/>
            <person name="Iliev I."/>
            <person name="Jaffe D."/>
            <person name="Jones C."/>
            <person name="Kamal M."/>
            <person name="Kamat A."/>
            <person name="Kamvysselis M."/>
            <person name="Karlsson E."/>
            <person name="Kells C."/>
            <person name="Kieu A."/>
            <person name="Kisner P."/>
            <person name="Kodira C."/>
            <person name="Kulbokas E."/>
            <person name="Labutti K."/>
            <person name="Lama D."/>
            <person name="Landers T."/>
            <person name="Leger J."/>
            <person name="Levine S."/>
            <person name="Lewis D."/>
            <person name="Lewis T."/>
            <person name="Lindblad-toh K."/>
            <person name="Liu X."/>
            <person name="Lokyitsang T."/>
            <person name="Lokyitsang Y."/>
            <person name="Lucien O."/>
            <person name="Lui A."/>
            <person name="Ma L.J."/>
            <person name="Mabbitt R."/>
            <person name="Macdonald J."/>
            <person name="Maclean C."/>
            <person name="Major J."/>
            <person name="Manning J."/>
            <person name="Marabella R."/>
            <person name="Maru K."/>
            <person name="Matthews C."/>
            <person name="Mauceli E."/>
            <person name="Mccarthy M."/>
            <person name="Mcdonough S."/>
            <person name="Mcghee T."/>
            <person name="Meldrim J."/>
            <person name="Meneus L."/>
            <person name="Mesirov J."/>
            <person name="Mihalev A."/>
            <person name="Mihova T."/>
            <person name="Mikkelsen T."/>
            <person name="Mlenga V."/>
            <person name="Moru K."/>
            <person name="Mozes J."/>
            <person name="Mulrain L."/>
            <person name="Munson G."/>
            <person name="Naylor J."/>
            <person name="Newes C."/>
            <person name="Nguyen C."/>
            <person name="Nguyen N."/>
            <person name="Nguyen T."/>
            <person name="Nicol R."/>
            <person name="Nielsen C."/>
            <person name="Nizzari M."/>
            <person name="Norbu C."/>
            <person name="Norbu N."/>
            <person name="O'donnell P."/>
            <person name="Okoawo O."/>
            <person name="O'leary S."/>
            <person name="Omotosho B."/>
            <person name="O'neill K."/>
            <person name="Osman S."/>
            <person name="Parker S."/>
            <person name="Perrin D."/>
            <person name="Phunkhang P."/>
            <person name="Piqani B."/>
            <person name="Purcell S."/>
            <person name="Rachupka T."/>
            <person name="Ramasamy U."/>
            <person name="Rameau R."/>
            <person name="Ray V."/>
            <person name="Raymond C."/>
            <person name="Retta R."/>
            <person name="Richardson S."/>
            <person name="Rise C."/>
            <person name="Rodriguez J."/>
            <person name="Rogers J."/>
            <person name="Rogov P."/>
            <person name="Rutman M."/>
            <person name="Schupbach R."/>
            <person name="Seaman C."/>
            <person name="Settipalli S."/>
            <person name="Sharpe T."/>
            <person name="Sheridan J."/>
            <person name="Sherpa N."/>
            <person name="Shi J."/>
            <person name="Smirnov S."/>
            <person name="Smith C."/>
            <person name="Sougnez C."/>
            <person name="Spencer B."/>
            <person name="Stalker J."/>
            <person name="Stange-thomann N."/>
            <person name="Stavropoulos S."/>
            <person name="Stetson K."/>
            <person name="Stone C."/>
            <person name="Stone S."/>
            <person name="Stubbs M."/>
            <person name="Talamas J."/>
            <person name="Tchuinga P."/>
            <person name="Tenzing P."/>
            <person name="Tesfaye S."/>
            <person name="Theodore J."/>
            <person name="Thoulutsang Y."/>
            <person name="Topham K."/>
            <person name="Towey S."/>
            <person name="Tsamla T."/>
            <person name="Tsomo N."/>
            <person name="Vallee D."/>
            <person name="Vassiliev H."/>
            <person name="Venkataraman V."/>
            <person name="Vinson J."/>
            <person name="Vo A."/>
            <person name="Wade C."/>
            <person name="Wang S."/>
            <person name="Wangchuk T."/>
            <person name="Wangdi T."/>
            <person name="Whittaker C."/>
            <person name="Wilkinson J."/>
            <person name="Wu Y."/>
            <person name="Wyman D."/>
            <person name="Yadav S."/>
            <person name="Yang S."/>
            <person name="Yang X."/>
            <person name="Yeager S."/>
            <person name="Yee E."/>
            <person name="Young G."/>
            <person name="Zainoun J."/>
            <person name="Zembeck L."/>
            <person name="Zimmer A."/>
            <person name="Zody M."/>
            <person name="Lander E."/>
        </authorList>
    </citation>
    <scope>NUCLEOTIDE SEQUENCE [LARGE SCALE GENOMIC DNA]</scope>
</reference>
<reference evidence="3" key="2">
    <citation type="submission" date="2025-08" db="UniProtKB">
        <authorList>
            <consortium name="Ensembl"/>
        </authorList>
    </citation>
    <scope>IDENTIFICATION</scope>
</reference>
<dbReference type="InterPro" id="IPR013783">
    <property type="entry name" value="Ig-like_fold"/>
</dbReference>
<dbReference type="STRING" id="51511.ENSCSAVP00000014845"/>
<dbReference type="InterPro" id="IPR032350">
    <property type="entry name" value="Nbr1_FW"/>
</dbReference>